<dbReference type="GO" id="GO:0008745">
    <property type="term" value="F:N-acetylmuramoyl-L-alanine amidase activity"/>
    <property type="evidence" value="ECO:0007669"/>
    <property type="project" value="InterPro"/>
</dbReference>
<feature type="coiled-coil region" evidence="2">
    <location>
        <begin position="91"/>
        <end position="118"/>
    </location>
</feature>
<dbReference type="Pfam" id="PF01520">
    <property type="entry name" value="Amidase_3"/>
    <property type="match status" value="1"/>
</dbReference>
<protein>
    <recommendedName>
        <fullName evidence="5">MurNAc-LAA domain-containing protein</fullName>
    </recommendedName>
</protein>
<dbReference type="Gene3D" id="3.40.630.40">
    <property type="entry name" value="Zn-dependent exopeptidases"/>
    <property type="match status" value="1"/>
</dbReference>
<evidence type="ECO:0000313" key="6">
    <source>
        <dbReference type="EMBL" id="AZP04942.1"/>
    </source>
</evidence>
<dbReference type="Pfam" id="PF07538">
    <property type="entry name" value="ChW"/>
    <property type="match status" value="9"/>
</dbReference>
<dbReference type="SMART" id="SM00728">
    <property type="entry name" value="ChW"/>
    <property type="match status" value="9"/>
</dbReference>
<evidence type="ECO:0000256" key="1">
    <source>
        <dbReference type="ARBA" id="ARBA00022801"/>
    </source>
</evidence>
<dbReference type="CDD" id="cd02696">
    <property type="entry name" value="MurNAc-LAA"/>
    <property type="match status" value="1"/>
</dbReference>
<evidence type="ECO:0000256" key="3">
    <source>
        <dbReference type="SAM" id="MobiDB-lite"/>
    </source>
</evidence>
<evidence type="ECO:0000256" key="2">
    <source>
        <dbReference type="SAM" id="Coils"/>
    </source>
</evidence>
<dbReference type="Proteomes" id="UP000273326">
    <property type="component" value="Chromosome"/>
</dbReference>
<dbReference type="AlphaFoldDB" id="A0A3S9HC37"/>
<feature type="region of interest" description="Disordered" evidence="3">
    <location>
        <begin position="207"/>
        <end position="258"/>
    </location>
</feature>
<feature type="signal peptide" evidence="4">
    <location>
        <begin position="1"/>
        <end position="28"/>
    </location>
</feature>
<dbReference type="GO" id="GO:0030288">
    <property type="term" value="C:outer membrane-bounded periplasmic space"/>
    <property type="evidence" value="ECO:0007669"/>
    <property type="project" value="TreeGrafter"/>
</dbReference>
<gene>
    <name evidence="6" type="ORF">EJN90_09985</name>
</gene>
<dbReference type="EMBL" id="CP034465">
    <property type="protein sequence ID" value="AZP04942.1"/>
    <property type="molecule type" value="Genomic_DNA"/>
</dbReference>
<dbReference type="PANTHER" id="PTHR30404">
    <property type="entry name" value="N-ACETYLMURAMOYL-L-ALANINE AMIDASE"/>
    <property type="match status" value="1"/>
</dbReference>
<dbReference type="SMART" id="SM00646">
    <property type="entry name" value="Ami_3"/>
    <property type="match status" value="1"/>
</dbReference>
<sequence length="916" mass="101686">MRGRKLATLLTSVLLGFQAVMPVPAALASEVNSAISEEEDKIDLSYLAIDYDGKEQLVSIDDETELHLLGWKDEEKNIVLVEVIRNHEDSKESISLEVMIAEDEVIELETEFEEISRVKIKDSDTFVTETISPLITLETTIPVEKNENGTVKEQIVIVDEEGTILQRKLPYQYGLVKNEEKTAISEEEYNQLNQDVPDIEEPIDEEVEEDIQEDVEEDLEETEIEEETPEEETSSDVEEVEEVEETNEPQISTFSATTAKSTSLIEYSTHIQSAGWSATVGDGKTSGTQGKEKRLEAIKIKTNIANLGVSYSTHVEKIGWLPQVSNNALSGTEGQAKRLEAIKINLTGTEAKNYDIYYRVHAESYGWLGWTKNGEPAGTEGLSKRLEAIEIKIVPKGQQAPGSINNSFIKDTRITSPVITYSTYVEGQKWQKEVSDGELSGTSGIAKRIEAIQVKIQNLPGVDVRYSTHMQTRGWMGWTNSTTINGLPGSNKRLEAIKLELTGSNAGNYDIYYRVHVQNLGWLGWAKNGAPAGSEEYGYRAEAIEVKVVPKGSTFNQGGAAYQVKDMTSVVYSSHVQTLGWLVTSKDGKANGTVDRALRMEAIKISLNYDQYSGGITYRTHVESHGWMNSVSNGQISGTEGQAKQIEAIEINLTGEIAKHYDVYYRVHSQNYGWLGWAKNGMSAGTEGMKKRVENIEIKLVEKGLTGPAVDANKAFKKYAPKVVFIDVGHGGSDSGANYYGVKEKDLNMQIAKRVEKHLKAAGFKVILSRTSDVYIDHSTERSRMANASGADIFISLHNNAMPNNANVNGIETFWYQYDPEYQPVINKNMHNDPTRLKESQKLAEAVQSALISSTGAFNRGVQRETFAVLRETSIPAILVEFGFMSNLTELNKLQTSSYQETLAKALTNGVVKYFN</sequence>
<evidence type="ECO:0000313" key="7">
    <source>
        <dbReference type="Proteomes" id="UP000273326"/>
    </source>
</evidence>
<evidence type="ECO:0000256" key="4">
    <source>
        <dbReference type="SAM" id="SignalP"/>
    </source>
</evidence>
<dbReference type="KEGG" id="jeh:EJN90_09985"/>
<dbReference type="InterPro" id="IPR050695">
    <property type="entry name" value="N-acetylmuramoyl_amidase_3"/>
</dbReference>
<dbReference type="SUPFAM" id="SSF53187">
    <property type="entry name" value="Zn-dependent exopeptidases"/>
    <property type="match status" value="1"/>
</dbReference>
<keyword evidence="1" id="KW-0378">Hydrolase</keyword>
<feature type="compositionally biased region" description="Low complexity" evidence="3">
    <location>
        <begin position="248"/>
        <end position="258"/>
    </location>
</feature>
<name>A0A3S9HC37_9LACT</name>
<feature type="chain" id="PRO_5019120841" description="MurNAc-LAA domain-containing protein" evidence="4">
    <location>
        <begin position="29"/>
        <end position="916"/>
    </location>
</feature>
<feature type="compositionally biased region" description="Acidic residues" evidence="3">
    <location>
        <begin position="207"/>
        <end position="247"/>
    </location>
</feature>
<keyword evidence="2" id="KW-0175">Coiled coil</keyword>
<dbReference type="OrthoDB" id="9763643at2"/>
<dbReference type="InterPro" id="IPR002508">
    <property type="entry name" value="MurNAc-LAA_cat"/>
</dbReference>
<evidence type="ECO:0000259" key="5">
    <source>
        <dbReference type="SMART" id="SM00646"/>
    </source>
</evidence>
<organism evidence="6 7">
    <name type="scientific">Jeotgalibaca ciconiae</name>
    <dbReference type="NCBI Taxonomy" id="2496265"/>
    <lineage>
        <taxon>Bacteria</taxon>
        <taxon>Bacillati</taxon>
        <taxon>Bacillota</taxon>
        <taxon>Bacilli</taxon>
        <taxon>Lactobacillales</taxon>
        <taxon>Carnobacteriaceae</taxon>
        <taxon>Jeotgalibaca</taxon>
    </lineage>
</organism>
<dbReference type="GO" id="GO:0009253">
    <property type="term" value="P:peptidoglycan catabolic process"/>
    <property type="evidence" value="ECO:0007669"/>
    <property type="project" value="InterPro"/>
</dbReference>
<keyword evidence="4" id="KW-0732">Signal</keyword>
<keyword evidence="7" id="KW-1185">Reference proteome</keyword>
<dbReference type="InterPro" id="IPR006637">
    <property type="entry name" value="ChW"/>
</dbReference>
<dbReference type="RefSeq" id="WP_126110837.1">
    <property type="nucleotide sequence ID" value="NZ_CP034465.1"/>
</dbReference>
<dbReference type="PANTHER" id="PTHR30404:SF0">
    <property type="entry name" value="N-ACETYLMURAMOYL-L-ALANINE AMIDASE AMIC"/>
    <property type="match status" value="1"/>
</dbReference>
<reference evidence="7" key="1">
    <citation type="submission" date="2018-12" db="EMBL/GenBank/DDBJ databases">
        <title>Complete genome sequencing of Jeotgalibaca sp. H21T32.</title>
        <authorList>
            <person name="Bae J.-W."/>
            <person name="Lee S.-Y."/>
        </authorList>
    </citation>
    <scope>NUCLEOTIDE SEQUENCE [LARGE SCALE GENOMIC DNA]</scope>
    <source>
        <strain evidence="7">H21T32</strain>
    </source>
</reference>
<accession>A0A3S9HC37</accession>
<proteinExistence type="predicted"/>
<feature type="domain" description="MurNAc-LAA" evidence="5">
    <location>
        <begin position="783"/>
        <end position="912"/>
    </location>
</feature>